<keyword evidence="3" id="KW-0963">Cytoplasm</keyword>
<proteinExistence type="predicted"/>
<keyword evidence="7" id="KW-1185">Reference proteome</keyword>
<protein>
    <submittedName>
        <fullName evidence="8">Nostrin-like</fullName>
    </submittedName>
</protein>
<organism evidence="7 8">
    <name type="scientific">Limulus polyphemus</name>
    <name type="common">Atlantic horseshoe crab</name>
    <dbReference type="NCBI Taxonomy" id="6850"/>
    <lineage>
        <taxon>Eukaryota</taxon>
        <taxon>Metazoa</taxon>
        <taxon>Ecdysozoa</taxon>
        <taxon>Arthropoda</taxon>
        <taxon>Chelicerata</taxon>
        <taxon>Merostomata</taxon>
        <taxon>Xiphosura</taxon>
        <taxon>Limulidae</taxon>
        <taxon>Limulus</taxon>
    </lineage>
</organism>
<name>A0ABM1T3Z6_LIMPO</name>
<keyword evidence="4" id="KW-0597">Phosphoprotein</keyword>
<dbReference type="SUPFAM" id="SSF103657">
    <property type="entry name" value="BAR/IMD domain-like"/>
    <property type="match status" value="1"/>
</dbReference>
<dbReference type="PANTHER" id="PTHR23065">
    <property type="entry name" value="PROLINE-SERINE-THREONINE PHOSPHATASE INTERACTING PROTEIN 1"/>
    <property type="match status" value="1"/>
</dbReference>
<dbReference type="RefSeq" id="XP_022250602.1">
    <property type="nucleotide sequence ID" value="XM_022394894.1"/>
</dbReference>
<accession>A0ABM1T3Z6</accession>
<evidence type="ECO:0000313" key="8">
    <source>
        <dbReference type="RefSeq" id="XP_022250602.1"/>
    </source>
</evidence>
<sequence>MVEKSLKHLSEKRIEEAKKKKKHYISARENERIQNQTLDFKVVQGRDIMRFENKKKKLVEVSVKGEVDYYNISVDAERTRLQLVTATNRAANHFQHLEEERLAHLKEVAKTYSTHITILGPRMVEFSERLKASLSCICIPEDINLTGKLKESRSSVPETTVPQFYAEDFDNSMKQERRHESLNRILNLLQQDLELERKGKQRLEELVKVSHEDEARFDAFPTLEMFLETTRRKILCVLADLDAVAQHSTPQSLVIDKYKHKQDATTILKVPEWIRVEQTSSSSSWSSNNSTSEFYRGLADGVSDTHEQMEDSSSVFSSNEPLSDELCQSHSETVQHCQAIYTYLANLSDELTIHPGDVISVKWKNDDGWWEGELNGSVGLFPSTYVQEI</sequence>
<dbReference type="InterPro" id="IPR001452">
    <property type="entry name" value="SH3_domain"/>
</dbReference>
<dbReference type="PANTHER" id="PTHR23065:SF7">
    <property type="entry name" value="NOSTRIN, ISOFORM H"/>
    <property type="match status" value="1"/>
</dbReference>
<dbReference type="PRINTS" id="PR00452">
    <property type="entry name" value="SH3DOMAIN"/>
</dbReference>
<reference evidence="8" key="1">
    <citation type="submission" date="2025-08" db="UniProtKB">
        <authorList>
            <consortium name="RefSeq"/>
        </authorList>
    </citation>
    <scope>IDENTIFICATION</scope>
    <source>
        <tissue evidence="8">Muscle</tissue>
    </source>
</reference>
<dbReference type="InterPro" id="IPR027267">
    <property type="entry name" value="AH/BAR_dom_sf"/>
</dbReference>
<evidence type="ECO:0000313" key="7">
    <source>
        <dbReference type="Proteomes" id="UP000694941"/>
    </source>
</evidence>
<dbReference type="GeneID" id="106466816"/>
<gene>
    <name evidence="8" type="primary">LOC106466816</name>
</gene>
<dbReference type="PRINTS" id="PR00499">
    <property type="entry name" value="P67PHOX"/>
</dbReference>
<comment type="subcellular location">
    <subcellularLocation>
        <location evidence="1">Cytoplasm</location>
    </subcellularLocation>
</comment>
<dbReference type="InterPro" id="IPR036028">
    <property type="entry name" value="SH3-like_dom_sf"/>
</dbReference>
<evidence type="ECO:0000256" key="4">
    <source>
        <dbReference type="ARBA" id="ARBA00022553"/>
    </source>
</evidence>
<evidence type="ECO:0000256" key="5">
    <source>
        <dbReference type="PROSITE-ProRule" id="PRU00192"/>
    </source>
</evidence>
<evidence type="ECO:0000259" key="6">
    <source>
        <dbReference type="PROSITE" id="PS50002"/>
    </source>
</evidence>
<evidence type="ECO:0000256" key="3">
    <source>
        <dbReference type="ARBA" id="ARBA00022490"/>
    </source>
</evidence>
<evidence type="ECO:0000256" key="1">
    <source>
        <dbReference type="ARBA" id="ARBA00004496"/>
    </source>
</evidence>
<dbReference type="Gene3D" id="2.30.30.40">
    <property type="entry name" value="SH3 Domains"/>
    <property type="match status" value="1"/>
</dbReference>
<dbReference type="SMART" id="SM00326">
    <property type="entry name" value="SH3"/>
    <property type="match status" value="1"/>
</dbReference>
<dbReference type="Gene3D" id="1.20.1270.60">
    <property type="entry name" value="Arfaptin homology (AH) domain/BAR domain"/>
    <property type="match status" value="1"/>
</dbReference>
<keyword evidence="2 5" id="KW-0728">SH3 domain</keyword>
<dbReference type="SUPFAM" id="SSF50044">
    <property type="entry name" value="SH3-domain"/>
    <property type="match status" value="1"/>
</dbReference>
<dbReference type="PROSITE" id="PS50002">
    <property type="entry name" value="SH3"/>
    <property type="match status" value="1"/>
</dbReference>
<feature type="domain" description="SH3" evidence="6">
    <location>
        <begin position="332"/>
        <end position="389"/>
    </location>
</feature>
<dbReference type="Pfam" id="PF14604">
    <property type="entry name" value="SH3_9"/>
    <property type="match status" value="1"/>
</dbReference>
<dbReference type="Proteomes" id="UP000694941">
    <property type="component" value="Unplaced"/>
</dbReference>
<evidence type="ECO:0000256" key="2">
    <source>
        <dbReference type="ARBA" id="ARBA00022443"/>
    </source>
</evidence>